<sequence length="188" mass="20796">MVQTPVRTLTLEEFLQQPETKPASEYIDGQTIQKPMPKAAHSGIQAGLIKVIDPALIPSKTGRAFPELRCTFGDRSIVPDVTVFPWAKVPRDEKGKLADELFTAPDWMIEILSPGQSQTKVVKKIMYALTNGTQLAWLIDPAEECVFSYMPDLRTVLYESSDAQLPVPGFATDFQLTVGELVGWLGCN</sequence>
<protein>
    <recommendedName>
        <fullName evidence="1">Putative restriction endonuclease domain-containing protein</fullName>
    </recommendedName>
</protein>
<dbReference type="CDD" id="cd06260">
    <property type="entry name" value="DUF820-like"/>
    <property type="match status" value="1"/>
</dbReference>
<name>A0A2W4TRM3_9CYAN</name>
<proteinExistence type="predicted"/>
<dbReference type="Gene3D" id="3.90.1570.10">
    <property type="entry name" value="tt1808, chain A"/>
    <property type="match status" value="1"/>
</dbReference>
<dbReference type="SUPFAM" id="SSF52980">
    <property type="entry name" value="Restriction endonuclease-like"/>
    <property type="match status" value="1"/>
</dbReference>
<gene>
    <name evidence="2" type="ORF">DCF25_19000</name>
</gene>
<dbReference type="EMBL" id="QBMC01000175">
    <property type="protein sequence ID" value="PZO11622.1"/>
    <property type="molecule type" value="Genomic_DNA"/>
</dbReference>
<reference evidence="3" key="1">
    <citation type="submission" date="2018-04" db="EMBL/GenBank/DDBJ databases">
        <authorList>
            <person name="Cornet L."/>
        </authorList>
    </citation>
    <scope>NUCLEOTIDE SEQUENCE [LARGE SCALE GENOMIC DNA]</scope>
</reference>
<dbReference type="Proteomes" id="UP000249354">
    <property type="component" value="Unassembled WGS sequence"/>
</dbReference>
<feature type="domain" description="Putative restriction endonuclease" evidence="1">
    <location>
        <begin position="11"/>
        <end position="178"/>
    </location>
</feature>
<reference evidence="2 3" key="2">
    <citation type="submission" date="2018-06" db="EMBL/GenBank/DDBJ databases">
        <title>Metagenomic assembly of (sub)arctic Cyanobacteria and their associated microbiome from non-axenic cultures.</title>
        <authorList>
            <person name="Baurain D."/>
        </authorList>
    </citation>
    <scope>NUCLEOTIDE SEQUENCE [LARGE SCALE GENOMIC DNA]</scope>
    <source>
        <strain evidence="2">ULC129bin1</strain>
    </source>
</reference>
<dbReference type="InterPro" id="IPR011335">
    <property type="entry name" value="Restrct_endonuc-II-like"/>
</dbReference>
<evidence type="ECO:0000259" key="1">
    <source>
        <dbReference type="Pfam" id="PF05685"/>
    </source>
</evidence>
<comment type="caution">
    <text evidence="2">The sequence shown here is derived from an EMBL/GenBank/DDBJ whole genome shotgun (WGS) entry which is preliminary data.</text>
</comment>
<dbReference type="InterPro" id="IPR008538">
    <property type="entry name" value="Uma2"/>
</dbReference>
<dbReference type="InterPro" id="IPR012296">
    <property type="entry name" value="Nuclease_put_TT1808"/>
</dbReference>
<dbReference type="AlphaFoldDB" id="A0A2W4TRM3"/>
<dbReference type="PANTHER" id="PTHR34107">
    <property type="entry name" value="SLL0198 PROTEIN-RELATED"/>
    <property type="match status" value="1"/>
</dbReference>
<organism evidence="2 3">
    <name type="scientific">Leptolyngbya foveolarum</name>
    <dbReference type="NCBI Taxonomy" id="47253"/>
    <lineage>
        <taxon>Bacteria</taxon>
        <taxon>Bacillati</taxon>
        <taxon>Cyanobacteriota</taxon>
        <taxon>Cyanophyceae</taxon>
        <taxon>Leptolyngbyales</taxon>
        <taxon>Leptolyngbyaceae</taxon>
        <taxon>Leptolyngbya group</taxon>
        <taxon>Leptolyngbya</taxon>
    </lineage>
</organism>
<evidence type="ECO:0000313" key="3">
    <source>
        <dbReference type="Proteomes" id="UP000249354"/>
    </source>
</evidence>
<evidence type="ECO:0000313" key="2">
    <source>
        <dbReference type="EMBL" id="PZO11622.1"/>
    </source>
</evidence>
<dbReference type="PANTHER" id="PTHR34107:SF8">
    <property type="entry name" value="UNIDENTIFIED OPEN READING FRAME"/>
    <property type="match status" value="1"/>
</dbReference>
<dbReference type="Pfam" id="PF05685">
    <property type="entry name" value="Uma2"/>
    <property type="match status" value="1"/>
</dbReference>
<accession>A0A2W4TRM3</accession>